<comment type="caution">
    <text evidence="1">The sequence shown here is derived from an EMBL/GenBank/DDBJ whole genome shotgun (WGS) entry which is preliminary data.</text>
</comment>
<gene>
    <name evidence="1" type="ORF">POCULU_LOCUS10597</name>
</gene>
<dbReference type="Proteomes" id="UP000789572">
    <property type="component" value="Unassembled WGS sequence"/>
</dbReference>
<sequence length="187" mass="21795">MTQDSWAEFSSSITTYLKENTIIQEIDNISTLNKLWHDLNQAIIIAAKKNIPRTRTQPRTFYTFSTKATKLHAALKCINKLIRQIQANTQSPTNTLIQTYNKEIDYINNKTEIQINHIILDDLTSTNKEALIILLKAQQRTIYQARKLENNLAHQSKINEYINKRYNDLNNNTTHMINSILKRHTDP</sequence>
<proteinExistence type="predicted"/>
<evidence type="ECO:0000313" key="2">
    <source>
        <dbReference type="Proteomes" id="UP000789572"/>
    </source>
</evidence>
<dbReference type="AlphaFoldDB" id="A0A9N9E4E9"/>
<dbReference type="OrthoDB" id="2487385at2759"/>
<reference evidence="1" key="1">
    <citation type="submission" date="2021-06" db="EMBL/GenBank/DDBJ databases">
        <authorList>
            <person name="Kallberg Y."/>
            <person name="Tangrot J."/>
            <person name="Rosling A."/>
        </authorList>
    </citation>
    <scope>NUCLEOTIDE SEQUENCE</scope>
    <source>
        <strain evidence="1">IA702</strain>
    </source>
</reference>
<feature type="non-terminal residue" evidence="1">
    <location>
        <position position="187"/>
    </location>
</feature>
<protein>
    <submittedName>
        <fullName evidence="1">4211_t:CDS:1</fullName>
    </submittedName>
</protein>
<keyword evidence="2" id="KW-1185">Reference proteome</keyword>
<dbReference type="EMBL" id="CAJVPJ010005747">
    <property type="protein sequence ID" value="CAG8663829.1"/>
    <property type="molecule type" value="Genomic_DNA"/>
</dbReference>
<evidence type="ECO:0000313" key="1">
    <source>
        <dbReference type="EMBL" id="CAG8663829.1"/>
    </source>
</evidence>
<accession>A0A9N9E4E9</accession>
<name>A0A9N9E4E9_9GLOM</name>
<organism evidence="1 2">
    <name type="scientific">Paraglomus occultum</name>
    <dbReference type="NCBI Taxonomy" id="144539"/>
    <lineage>
        <taxon>Eukaryota</taxon>
        <taxon>Fungi</taxon>
        <taxon>Fungi incertae sedis</taxon>
        <taxon>Mucoromycota</taxon>
        <taxon>Glomeromycotina</taxon>
        <taxon>Glomeromycetes</taxon>
        <taxon>Paraglomerales</taxon>
        <taxon>Paraglomeraceae</taxon>
        <taxon>Paraglomus</taxon>
    </lineage>
</organism>